<dbReference type="SUPFAM" id="SSF46689">
    <property type="entry name" value="Homeodomain-like"/>
    <property type="match status" value="1"/>
</dbReference>
<evidence type="ECO:0000256" key="4">
    <source>
        <dbReference type="PROSITE-ProRule" id="PRU00335"/>
    </source>
</evidence>
<dbReference type="PRINTS" id="PR00455">
    <property type="entry name" value="HTHTETR"/>
</dbReference>
<gene>
    <name evidence="6" type="ORF">FIV42_12105</name>
</gene>
<dbReference type="PANTHER" id="PTHR30055">
    <property type="entry name" value="HTH-TYPE TRANSCRIPTIONAL REGULATOR RUTR"/>
    <property type="match status" value="1"/>
</dbReference>
<name>A0A4Y6PT86_PERCE</name>
<keyword evidence="3" id="KW-0804">Transcription</keyword>
<keyword evidence="2 4" id="KW-0238">DNA-binding</keyword>
<keyword evidence="1" id="KW-0805">Transcription regulation</keyword>
<accession>A0A5B8Y4W4</accession>
<evidence type="ECO:0000256" key="2">
    <source>
        <dbReference type="ARBA" id="ARBA00023125"/>
    </source>
</evidence>
<dbReference type="SUPFAM" id="SSF48498">
    <property type="entry name" value="Tetracyclin repressor-like, C-terminal domain"/>
    <property type="match status" value="1"/>
</dbReference>
<dbReference type="InterPro" id="IPR023772">
    <property type="entry name" value="DNA-bd_HTH_TetR-type_CS"/>
</dbReference>
<dbReference type="EMBL" id="CP041186">
    <property type="protein sequence ID" value="QDG51460.1"/>
    <property type="molecule type" value="Genomic_DNA"/>
</dbReference>
<dbReference type="Gene3D" id="1.10.10.60">
    <property type="entry name" value="Homeodomain-like"/>
    <property type="match status" value="1"/>
</dbReference>
<dbReference type="InterPro" id="IPR036271">
    <property type="entry name" value="Tet_transcr_reg_TetR-rel_C_sf"/>
</dbReference>
<dbReference type="RefSeq" id="WP_141197940.1">
    <property type="nucleotide sequence ID" value="NZ_CP041186.1"/>
</dbReference>
<feature type="DNA-binding region" description="H-T-H motif" evidence="4">
    <location>
        <begin position="45"/>
        <end position="64"/>
    </location>
</feature>
<dbReference type="OrthoDB" id="270177at2"/>
<dbReference type="GO" id="GO:0003700">
    <property type="term" value="F:DNA-binding transcription factor activity"/>
    <property type="evidence" value="ECO:0007669"/>
    <property type="project" value="TreeGrafter"/>
</dbReference>
<evidence type="ECO:0000259" key="5">
    <source>
        <dbReference type="PROSITE" id="PS50977"/>
    </source>
</evidence>
<dbReference type="InterPro" id="IPR001647">
    <property type="entry name" value="HTH_TetR"/>
</dbReference>
<dbReference type="AlphaFoldDB" id="A0A4Y6PT86"/>
<proteinExistence type="predicted"/>
<organism evidence="6 7">
    <name type="scientific">Persicimonas caeni</name>
    <dbReference type="NCBI Taxonomy" id="2292766"/>
    <lineage>
        <taxon>Bacteria</taxon>
        <taxon>Deltaproteobacteria</taxon>
        <taxon>Bradymonadales</taxon>
        <taxon>Bradymonadaceae</taxon>
        <taxon>Persicimonas</taxon>
    </lineage>
</organism>
<sequence>MEDALAPDSLEILPKLKEAEVPEVPARIMTVALRLFAHKGYAATSVREIVQEADVTNPMLYYYFKSKSGLFAELISHLFGSMFEEIKGVLAETDTFVDKLRGVAWAHLDGCRQSPIALKFVYSVLFGPQTSRPEFDIFTQHVCVIGTIVNVFEDAIAAGEFEPNGDFSPLFLTHQFFGLLNGHLMRTLKLVEVISPAAKRREYMDELLCREEGTRLVEFFLNGAGRIVDEEK</sequence>
<dbReference type="PANTHER" id="PTHR30055:SF234">
    <property type="entry name" value="HTH-TYPE TRANSCRIPTIONAL REGULATOR BETI"/>
    <property type="match status" value="1"/>
</dbReference>
<dbReference type="InterPro" id="IPR009057">
    <property type="entry name" value="Homeodomain-like_sf"/>
</dbReference>
<dbReference type="Gene3D" id="1.10.357.10">
    <property type="entry name" value="Tetracycline Repressor, domain 2"/>
    <property type="match status" value="1"/>
</dbReference>
<protein>
    <submittedName>
        <fullName evidence="6">TetR/AcrR family transcriptional regulator</fullName>
    </submittedName>
</protein>
<reference evidence="6 7" key="1">
    <citation type="submission" date="2019-06" db="EMBL/GenBank/DDBJ databases">
        <title>Persicimonas caeni gen. nov., sp. nov., a predatory bacterium isolated from solar saltern.</title>
        <authorList>
            <person name="Wang S."/>
        </authorList>
    </citation>
    <scope>NUCLEOTIDE SEQUENCE [LARGE SCALE GENOMIC DNA]</scope>
    <source>
        <strain evidence="6 7">YN101</strain>
    </source>
</reference>
<accession>A0A4Y6PT86</accession>
<evidence type="ECO:0000313" key="6">
    <source>
        <dbReference type="EMBL" id="QDG51460.1"/>
    </source>
</evidence>
<evidence type="ECO:0000256" key="3">
    <source>
        <dbReference type="ARBA" id="ARBA00023163"/>
    </source>
</evidence>
<dbReference type="Pfam" id="PF00440">
    <property type="entry name" value="TetR_N"/>
    <property type="match status" value="1"/>
</dbReference>
<dbReference type="Proteomes" id="UP000315995">
    <property type="component" value="Chromosome"/>
</dbReference>
<dbReference type="InterPro" id="IPR050109">
    <property type="entry name" value="HTH-type_TetR-like_transc_reg"/>
</dbReference>
<keyword evidence="7" id="KW-1185">Reference proteome</keyword>
<feature type="domain" description="HTH tetR-type" evidence="5">
    <location>
        <begin position="22"/>
        <end position="82"/>
    </location>
</feature>
<dbReference type="PROSITE" id="PS50977">
    <property type="entry name" value="HTH_TETR_2"/>
    <property type="match status" value="1"/>
</dbReference>
<dbReference type="GO" id="GO:0000976">
    <property type="term" value="F:transcription cis-regulatory region binding"/>
    <property type="evidence" value="ECO:0007669"/>
    <property type="project" value="TreeGrafter"/>
</dbReference>
<evidence type="ECO:0000313" key="7">
    <source>
        <dbReference type="Proteomes" id="UP000315995"/>
    </source>
</evidence>
<dbReference type="PROSITE" id="PS01081">
    <property type="entry name" value="HTH_TETR_1"/>
    <property type="match status" value="1"/>
</dbReference>
<evidence type="ECO:0000256" key="1">
    <source>
        <dbReference type="ARBA" id="ARBA00023015"/>
    </source>
</evidence>